<organism evidence="1 2">
    <name type="scientific">Arenicella chitinivorans</name>
    <dbReference type="NCBI Taxonomy" id="1329800"/>
    <lineage>
        <taxon>Bacteria</taxon>
        <taxon>Pseudomonadati</taxon>
        <taxon>Pseudomonadota</taxon>
        <taxon>Gammaproteobacteria</taxon>
        <taxon>Arenicellales</taxon>
        <taxon>Arenicellaceae</taxon>
        <taxon>Arenicella</taxon>
    </lineage>
</organism>
<accession>A0A918VHU6</accession>
<protein>
    <submittedName>
        <fullName evidence="1">Uncharacterized protein</fullName>
    </submittedName>
</protein>
<dbReference type="Proteomes" id="UP000614811">
    <property type="component" value="Unassembled WGS sequence"/>
</dbReference>
<keyword evidence="2" id="KW-1185">Reference proteome</keyword>
<dbReference type="AlphaFoldDB" id="A0A918VHU6"/>
<evidence type="ECO:0000313" key="2">
    <source>
        <dbReference type="Proteomes" id="UP000614811"/>
    </source>
</evidence>
<reference evidence="1" key="2">
    <citation type="submission" date="2020-09" db="EMBL/GenBank/DDBJ databases">
        <authorList>
            <person name="Sun Q."/>
            <person name="Kim S."/>
        </authorList>
    </citation>
    <scope>NUCLEOTIDE SEQUENCE</scope>
    <source>
        <strain evidence="1">KCTC 12711</strain>
    </source>
</reference>
<dbReference type="EMBL" id="BMXA01000001">
    <property type="protein sequence ID" value="GHA00025.1"/>
    <property type="molecule type" value="Genomic_DNA"/>
</dbReference>
<sequence length="74" mass="8165">MAVVMVTLRIWDITGVFLVFEVRVHLSVLTLATISLGVERLYMSGDIVVVGGQTLTLILVARVSQVVGTFFNIW</sequence>
<evidence type="ECO:0000313" key="1">
    <source>
        <dbReference type="EMBL" id="GHA00025.1"/>
    </source>
</evidence>
<gene>
    <name evidence="1" type="ORF">GCM10008090_05860</name>
</gene>
<reference evidence="1" key="1">
    <citation type="journal article" date="2014" name="Int. J. Syst. Evol. Microbiol.">
        <title>Complete genome sequence of Corynebacterium casei LMG S-19264T (=DSM 44701T), isolated from a smear-ripened cheese.</title>
        <authorList>
            <consortium name="US DOE Joint Genome Institute (JGI-PGF)"/>
            <person name="Walter F."/>
            <person name="Albersmeier A."/>
            <person name="Kalinowski J."/>
            <person name="Ruckert C."/>
        </authorList>
    </citation>
    <scope>NUCLEOTIDE SEQUENCE</scope>
    <source>
        <strain evidence="1">KCTC 12711</strain>
    </source>
</reference>
<name>A0A918VHU6_9GAMM</name>
<proteinExistence type="predicted"/>
<comment type="caution">
    <text evidence="1">The sequence shown here is derived from an EMBL/GenBank/DDBJ whole genome shotgun (WGS) entry which is preliminary data.</text>
</comment>